<dbReference type="EMBL" id="CP082237">
    <property type="protein sequence ID" value="QZT32629.1"/>
    <property type="molecule type" value="Genomic_DNA"/>
</dbReference>
<accession>A0A8X8I6Z8</accession>
<keyword evidence="2" id="KW-1185">Reference proteome</keyword>
<organism evidence="1 2">
    <name type="scientific">Caldalkalibacillus thermarum (strain TA2.A1)</name>
    <dbReference type="NCBI Taxonomy" id="986075"/>
    <lineage>
        <taxon>Bacteria</taxon>
        <taxon>Bacillati</taxon>
        <taxon>Bacillota</taxon>
        <taxon>Bacilli</taxon>
        <taxon>Bacillales</taxon>
        <taxon>Bacillaceae</taxon>
        <taxon>Caldalkalibacillus</taxon>
    </lineage>
</organism>
<name>A0A8X8I6Z8_CALTT</name>
<proteinExistence type="predicted"/>
<dbReference type="Proteomes" id="UP000825179">
    <property type="component" value="Chromosome"/>
</dbReference>
<evidence type="ECO:0000313" key="1">
    <source>
        <dbReference type="EMBL" id="QZT32629.1"/>
    </source>
</evidence>
<reference evidence="1 2" key="1">
    <citation type="journal article" date="2020" name="Extremophiles">
        <title>Genomic analysis of Caldalkalibacillus thermarum TA2.A1 reveals aerobic alkaliphilic metabolism and evolutionary hallmarks linking alkaliphilic bacteria and plant life.</title>
        <authorList>
            <person name="de Jong S.I."/>
            <person name="van den Broek M.A."/>
            <person name="Merkel A.Y."/>
            <person name="de la Torre Cortes P."/>
            <person name="Kalamorz F."/>
            <person name="Cook G.M."/>
            <person name="van Loosdrecht M.C.M."/>
            <person name="McMillan D.G.G."/>
        </authorList>
    </citation>
    <scope>NUCLEOTIDE SEQUENCE [LARGE SCALE GENOMIC DNA]</scope>
    <source>
        <strain evidence="1 2">TA2.A1</strain>
    </source>
</reference>
<sequence length="97" mass="10738">MHKALKKKLYLGRGNGVKELEAAWREVHGEAISDHQLSSYLKLPQGSLVPIGLNGSNQFVYWAAVGEAQAICKQALADFWPLVGDSMANWIVVERCE</sequence>
<dbReference type="AlphaFoldDB" id="A0A8X8I6Z8"/>
<protein>
    <submittedName>
        <fullName evidence="1">Uncharacterized protein</fullName>
    </submittedName>
</protein>
<dbReference type="KEGG" id="cthu:HUR95_09485"/>
<gene>
    <name evidence="1" type="ORF">HUR95_09485</name>
</gene>
<dbReference type="RefSeq" id="WP_222822502.1">
    <property type="nucleotide sequence ID" value="NZ_CP082237.1"/>
</dbReference>
<evidence type="ECO:0000313" key="2">
    <source>
        <dbReference type="Proteomes" id="UP000825179"/>
    </source>
</evidence>